<accession>A0A6J7G7Z9</accession>
<dbReference type="EMBL" id="CAFBLP010000192">
    <property type="protein sequence ID" value="CAB4900760.1"/>
    <property type="molecule type" value="Genomic_DNA"/>
</dbReference>
<organism evidence="1">
    <name type="scientific">freshwater metagenome</name>
    <dbReference type="NCBI Taxonomy" id="449393"/>
    <lineage>
        <taxon>unclassified sequences</taxon>
        <taxon>metagenomes</taxon>
        <taxon>ecological metagenomes</taxon>
    </lineage>
</organism>
<sequence>MNKKYPIVVSSDGSDSNAATTELTASAQNGRAYGAIKVDAAGAATSTGTETLADAKNLCTANTQAGTSPTLLQRSYYDGWRTIINWSQDPGRRLSTFATVDTNDTGYDDSVAIGTDGFPVISYRDNANGVLRVAHCNDAACATSTKTTLDSSGNPGLYTSNTGLYTSIAIGTDGFPVISYNENRRGELWVAHCDNVACTTATLTIVDATGYTGTYTSIAIGTDTFPVVSYLDATNADLRVAHCNDKACATSTKTTVDSAGNTGYFTSIAIGTDTFPVVSYWDPQNGDLRVAHCINVTCSGATDLTIVDAAGTTGSDTSVAIGTDGFPVISYQDRTSNVLRVAHCINVTCSGATDLTTVDATGWTGLHTSVAIGTDTFPVVSYWNASSGDLRVAHCNNAACTTATLTTVDAAGATGLFTSVAIGDDGFPVISYHDDTTRSLRMVHCANVACT</sequence>
<dbReference type="AlphaFoldDB" id="A0A6J7G7Z9"/>
<name>A0A6J7G7Z9_9ZZZZ</name>
<reference evidence="1" key="1">
    <citation type="submission" date="2020-05" db="EMBL/GenBank/DDBJ databases">
        <authorList>
            <person name="Chiriac C."/>
            <person name="Salcher M."/>
            <person name="Ghai R."/>
            <person name="Kavagutti S V."/>
        </authorList>
    </citation>
    <scope>NUCLEOTIDE SEQUENCE</scope>
</reference>
<protein>
    <submittedName>
        <fullName evidence="1">Unannotated protein</fullName>
    </submittedName>
</protein>
<gene>
    <name evidence="1" type="ORF">UFOPK3376_03397</name>
</gene>
<evidence type="ECO:0000313" key="1">
    <source>
        <dbReference type="EMBL" id="CAB4900760.1"/>
    </source>
</evidence>
<proteinExistence type="predicted"/>